<gene>
    <name evidence="3" type="ORF">CH333_07470</name>
</gene>
<name>A0A235BSH2_UNCW3</name>
<dbReference type="GO" id="GO:0015562">
    <property type="term" value="F:efflux transmembrane transporter activity"/>
    <property type="evidence" value="ECO:0007669"/>
    <property type="project" value="TreeGrafter"/>
</dbReference>
<dbReference type="InterPro" id="IPR058625">
    <property type="entry name" value="MdtA-like_BSH"/>
</dbReference>
<evidence type="ECO:0000259" key="1">
    <source>
        <dbReference type="Pfam" id="PF25917"/>
    </source>
</evidence>
<dbReference type="SUPFAM" id="SSF111369">
    <property type="entry name" value="HlyD-like secretion proteins"/>
    <property type="match status" value="1"/>
</dbReference>
<dbReference type="Gene3D" id="2.40.30.170">
    <property type="match status" value="1"/>
</dbReference>
<protein>
    <submittedName>
        <fullName evidence="3">Uncharacterized protein</fullName>
    </submittedName>
</protein>
<sequence length="192" mass="20987">MKKLGWIIVVVIVGAVVFRIVQHFKTGESVKSVTEVATEVLIEEVKMGDIAQTLSYTGNIEGQEQVTVYPIEETGRLIKYLVKEGGIVKKGQVIALVDRSIKGMEFRPAKITSPLSGTVGMLFLDRGAMVAPQIPIAVIANIDKIKIKIGVIERDLSKVHKGQSAVMTVDAYPDKKFQGKLLQISPFVNPIT</sequence>
<organism evidence="3 4">
    <name type="scientific">candidate division WOR-3 bacterium JGI_Cruoil_03_44_89</name>
    <dbReference type="NCBI Taxonomy" id="1973748"/>
    <lineage>
        <taxon>Bacteria</taxon>
        <taxon>Bacteria division WOR-3</taxon>
    </lineage>
</organism>
<dbReference type="AlphaFoldDB" id="A0A235BSH2"/>
<dbReference type="PANTHER" id="PTHR30469">
    <property type="entry name" value="MULTIDRUG RESISTANCE PROTEIN MDTA"/>
    <property type="match status" value="1"/>
</dbReference>
<evidence type="ECO:0000313" key="3">
    <source>
        <dbReference type="EMBL" id="OYD14677.1"/>
    </source>
</evidence>
<evidence type="ECO:0000259" key="2">
    <source>
        <dbReference type="Pfam" id="PF25954"/>
    </source>
</evidence>
<dbReference type="Gene3D" id="2.40.50.100">
    <property type="match status" value="1"/>
</dbReference>
<dbReference type="Pfam" id="PF25917">
    <property type="entry name" value="BSH_RND"/>
    <property type="match status" value="1"/>
</dbReference>
<proteinExistence type="predicted"/>
<feature type="domain" description="Multidrug resistance protein MdtA-like barrel-sandwich hybrid" evidence="1">
    <location>
        <begin position="74"/>
        <end position="131"/>
    </location>
</feature>
<accession>A0A235BSH2</accession>
<dbReference type="Pfam" id="PF25954">
    <property type="entry name" value="Beta-barrel_RND_2"/>
    <property type="match status" value="1"/>
</dbReference>
<feature type="domain" description="CusB-like beta-barrel" evidence="2">
    <location>
        <begin position="147"/>
        <end position="192"/>
    </location>
</feature>
<dbReference type="EMBL" id="NOZQ01000166">
    <property type="protein sequence ID" value="OYD14677.1"/>
    <property type="molecule type" value="Genomic_DNA"/>
</dbReference>
<evidence type="ECO:0000313" key="4">
    <source>
        <dbReference type="Proteomes" id="UP000215215"/>
    </source>
</evidence>
<feature type="non-terminal residue" evidence="3">
    <location>
        <position position="192"/>
    </location>
</feature>
<dbReference type="InterPro" id="IPR058792">
    <property type="entry name" value="Beta-barrel_RND_2"/>
</dbReference>
<dbReference type="GO" id="GO:1990281">
    <property type="term" value="C:efflux pump complex"/>
    <property type="evidence" value="ECO:0007669"/>
    <property type="project" value="TreeGrafter"/>
</dbReference>
<comment type="caution">
    <text evidence="3">The sequence shown here is derived from an EMBL/GenBank/DDBJ whole genome shotgun (WGS) entry which is preliminary data.</text>
</comment>
<reference evidence="3 4" key="1">
    <citation type="submission" date="2017-07" db="EMBL/GenBank/DDBJ databases">
        <title>Recovery of genomes from metagenomes via a dereplication, aggregation, and scoring strategy.</title>
        <authorList>
            <person name="Sieber C.M."/>
            <person name="Probst A.J."/>
            <person name="Sharrar A."/>
            <person name="Thomas B.C."/>
            <person name="Hess M."/>
            <person name="Tringe S.G."/>
            <person name="Banfield J.F."/>
        </authorList>
    </citation>
    <scope>NUCLEOTIDE SEQUENCE [LARGE SCALE GENOMIC DNA]</scope>
    <source>
        <strain evidence="3">JGI_Cruoil_03_44_89</strain>
    </source>
</reference>
<dbReference type="Proteomes" id="UP000215215">
    <property type="component" value="Unassembled WGS sequence"/>
</dbReference>